<proteinExistence type="predicted"/>
<dbReference type="InterPro" id="IPR036318">
    <property type="entry name" value="FAD-bd_PCMH-like_sf"/>
</dbReference>
<dbReference type="InterPro" id="IPR016164">
    <property type="entry name" value="FAD-linked_Oxase-like_C"/>
</dbReference>
<evidence type="ECO:0000313" key="7">
    <source>
        <dbReference type="Proteomes" id="UP000014417"/>
    </source>
</evidence>
<dbReference type="Pfam" id="PF02754">
    <property type="entry name" value="CCG"/>
    <property type="match status" value="1"/>
</dbReference>
<dbReference type="STRING" id="883161.HMPREF9306_00985"/>
<evidence type="ECO:0000313" key="6">
    <source>
        <dbReference type="EMBL" id="EPD33445.1"/>
    </source>
</evidence>
<dbReference type="AlphaFoldDB" id="S2W599"/>
<comment type="caution">
    <text evidence="6">The sequence shown here is derived from an EMBL/GenBank/DDBJ whole genome shotgun (WGS) entry which is preliminary data.</text>
</comment>
<dbReference type="InterPro" id="IPR004017">
    <property type="entry name" value="Cys_rich_dom"/>
</dbReference>
<dbReference type="Pfam" id="PF01565">
    <property type="entry name" value="FAD_binding_4"/>
    <property type="match status" value="1"/>
</dbReference>
<dbReference type="InterPro" id="IPR016171">
    <property type="entry name" value="Vanillyl_alc_oxidase_C-sub2"/>
</dbReference>
<feature type="domain" description="FAD-binding PCMH-type" evidence="5">
    <location>
        <begin position="70"/>
        <end position="286"/>
    </location>
</feature>
<keyword evidence="2" id="KW-0285">Flavoprotein</keyword>
<evidence type="ECO:0000256" key="2">
    <source>
        <dbReference type="ARBA" id="ARBA00022630"/>
    </source>
</evidence>
<accession>S2W599</accession>
<keyword evidence="7" id="KW-1185">Reference proteome</keyword>
<dbReference type="Gene3D" id="3.30.465.10">
    <property type="match status" value="1"/>
</dbReference>
<evidence type="ECO:0000256" key="4">
    <source>
        <dbReference type="ARBA" id="ARBA00023002"/>
    </source>
</evidence>
<name>S2W599_9ACTN</name>
<dbReference type="InterPro" id="IPR006094">
    <property type="entry name" value="Oxid_FAD_bind_N"/>
</dbReference>
<protein>
    <recommendedName>
        <fullName evidence="5">FAD-binding PCMH-type domain-containing protein</fullName>
    </recommendedName>
</protein>
<dbReference type="InterPro" id="IPR016169">
    <property type="entry name" value="FAD-bd_PCMH_sub2"/>
</dbReference>
<keyword evidence="3" id="KW-0274">FAD</keyword>
<comment type="cofactor">
    <cofactor evidence="1">
        <name>FAD</name>
        <dbReference type="ChEBI" id="CHEBI:57692"/>
    </cofactor>
</comment>
<dbReference type="InterPro" id="IPR016166">
    <property type="entry name" value="FAD-bd_PCMH"/>
</dbReference>
<dbReference type="InterPro" id="IPR004113">
    <property type="entry name" value="FAD-bd_oxidored_4_C"/>
</dbReference>
<dbReference type="PANTHER" id="PTHR11748:SF119">
    <property type="entry name" value="D-2-HYDROXYGLUTARATE DEHYDROGENASE"/>
    <property type="match status" value="1"/>
</dbReference>
<gene>
    <name evidence="6" type="ORF">HMPREF9306_00985</name>
</gene>
<dbReference type="Gene3D" id="3.30.70.2740">
    <property type="match status" value="1"/>
</dbReference>
<dbReference type="SUPFAM" id="SSF56176">
    <property type="entry name" value="FAD-binding/transporter-associated domain-like"/>
    <property type="match status" value="1"/>
</dbReference>
<dbReference type="HOGENOM" id="CLU_010756_0_0_11"/>
<dbReference type="InterPro" id="IPR017896">
    <property type="entry name" value="4Fe4S_Fe-S-bd"/>
</dbReference>
<evidence type="ECO:0000256" key="1">
    <source>
        <dbReference type="ARBA" id="ARBA00001974"/>
    </source>
</evidence>
<dbReference type="PANTHER" id="PTHR11748">
    <property type="entry name" value="D-LACTATE DEHYDROGENASE"/>
    <property type="match status" value="1"/>
</dbReference>
<reference evidence="6 7" key="1">
    <citation type="submission" date="2013-04" db="EMBL/GenBank/DDBJ databases">
        <title>The Genome Sequence of Propionimicrobium lymphophilum ACS-093-V-SCH5.</title>
        <authorList>
            <consortium name="The Broad Institute Genomics Platform"/>
            <person name="Earl A."/>
            <person name="Ward D."/>
            <person name="Feldgarden M."/>
            <person name="Gevers D."/>
            <person name="Saerens B."/>
            <person name="Vaneechoutte M."/>
            <person name="Walker B."/>
            <person name="Young S."/>
            <person name="Zeng Q."/>
            <person name="Gargeya S."/>
            <person name="Fitzgerald M."/>
            <person name="Haas B."/>
            <person name="Abouelleil A."/>
            <person name="Allen A.W."/>
            <person name="Alvarado L."/>
            <person name="Arachchi H.M."/>
            <person name="Berlin A.M."/>
            <person name="Chapman S.B."/>
            <person name="Gainer-Dewar J."/>
            <person name="Goldberg J."/>
            <person name="Griggs A."/>
            <person name="Gujja S."/>
            <person name="Hansen M."/>
            <person name="Howarth C."/>
            <person name="Imamovic A."/>
            <person name="Ireland A."/>
            <person name="Larimer J."/>
            <person name="McCowan C."/>
            <person name="Murphy C."/>
            <person name="Pearson M."/>
            <person name="Poon T.W."/>
            <person name="Priest M."/>
            <person name="Roberts A."/>
            <person name="Saif S."/>
            <person name="Shea T."/>
            <person name="Sisk P."/>
            <person name="Sykes S."/>
            <person name="Wortman J."/>
            <person name="Nusbaum C."/>
            <person name="Birren B."/>
        </authorList>
    </citation>
    <scope>NUCLEOTIDE SEQUENCE [LARGE SCALE GENOMIC DNA]</scope>
    <source>
        <strain evidence="6 7">ACS-093-V-SCH5</strain>
    </source>
</reference>
<evidence type="ECO:0000259" key="5">
    <source>
        <dbReference type="PROSITE" id="PS51387"/>
    </source>
</evidence>
<dbReference type="Pfam" id="PF02913">
    <property type="entry name" value="FAD-oxidase_C"/>
    <property type="match status" value="1"/>
</dbReference>
<sequence>MLSKRPIFRIDVWLVSSTSGHSATFGSLSGRLEAMFATKKAPSQPLLGNFTCLDESSLTKAIYSSDSSIYRVVPKVVATPKTRSELIDLVRAALKEKLPITARGAGTSCAGNAVGSGLVIDMRKHLNKIIEINPQEQTATIEPGVVQSALQEAAKPYGLRFGPDPSTANRCTIGGMIGNNACGPRALGYGRTSDNVVELEVLTGTGELITLTRDGIKGMSDKPLRNFANSNLGTIRTEFGAFSRQVSGYSLEHLLPENGFNIAGFFAGTEGTLGVVTKAKVRLVKDAPLKTTIALGYPTMPQAADDMPILLKYSPTACEGMDRRLSNLVAERIGPHAVPELPSGDAWIFIELVGDDAEEISARAHSMVEDSNCTEGWVVADPSAAARLWGIRSDAAGLAGVALDRPAYAGWEDSAVPPAKLGDYLRDFEKLLAKFDLRGLPYGHFGDGCVHCRIDFPLEDADGPQRYKNFVMAAAELVAGYGGSVSGEHGDGRARSELLAKTYSSKAIELFGQIKNFFDPKNLLNPGILVNPVSVSDDIRAFQSRKSALKVKHPQFAANVHRCTGVGKCLANTTAGDGVMCPSFQATGDEKDSTRGRSRVLQEMINGNLISEGWRSPEVREALEYCLACKGCRRDCPTGVDMAWYKSNVLNEAFSGRIRPINHYSLGWLPRWGRLVTSLRIGWLGNFFLQTPGLKHVIRAVAGVDQRRPLPRFRSGKAARKNRPCANVSAPHGKVAIWVDSFTDAFAGDQLAALLLVLIDAGYDPQVITEPACCGLTWITTGQLDGARKQLTNALDILEPIAAKNIPIVGMEPSCMAVWRSDAPELLPSDNRVDTVASSITTLAELLVATDDWQAPDLSGHEVIAQPHCHHSSVLGWQADAKVLERTGAKVTKLAGCCGLAGNFGVEKGHYEVSVKVAEHDLLPAIKAHPGAVVLSDGFSCRKQVTDLTDSDAVTLAQLLARHS</sequence>
<dbReference type="GO" id="GO:0071949">
    <property type="term" value="F:FAD binding"/>
    <property type="evidence" value="ECO:0007669"/>
    <property type="project" value="InterPro"/>
</dbReference>
<dbReference type="SUPFAM" id="SSF46548">
    <property type="entry name" value="alpha-helical ferredoxin"/>
    <property type="match status" value="1"/>
</dbReference>
<dbReference type="EMBL" id="AGZR01000005">
    <property type="protein sequence ID" value="EPD33445.1"/>
    <property type="molecule type" value="Genomic_DNA"/>
</dbReference>
<dbReference type="GO" id="GO:1903457">
    <property type="term" value="P:lactate catabolic process"/>
    <property type="evidence" value="ECO:0007669"/>
    <property type="project" value="TreeGrafter"/>
</dbReference>
<dbReference type="Proteomes" id="UP000014417">
    <property type="component" value="Unassembled WGS sequence"/>
</dbReference>
<dbReference type="PROSITE" id="PS51387">
    <property type="entry name" value="FAD_PCMH"/>
    <property type="match status" value="1"/>
</dbReference>
<dbReference type="GO" id="GO:0008720">
    <property type="term" value="F:D-lactate dehydrogenase (NAD+) activity"/>
    <property type="evidence" value="ECO:0007669"/>
    <property type="project" value="TreeGrafter"/>
</dbReference>
<dbReference type="Pfam" id="PF13183">
    <property type="entry name" value="Fer4_8"/>
    <property type="match status" value="1"/>
</dbReference>
<dbReference type="PATRIC" id="fig|883161.3.peg.983"/>
<dbReference type="Gene3D" id="1.10.45.10">
    <property type="entry name" value="Vanillyl-alcohol Oxidase, Chain A, domain 4"/>
    <property type="match status" value="1"/>
</dbReference>
<dbReference type="GO" id="GO:0004458">
    <property type="term" value="F:D-lactate dehydrogenase (cytochrome) activity"/>
    <property type="evidence" value="ECO:0007669"/>
    <property type="project" value="TreeGrafter"/>
</dbReference>
<evidence type="ECO:0000256" key="3">
    <source>
        <dbReference type="ARBA" id="ARBA00022827"/>
    </source>
</evidence>
<organism evidence="6 7">
    <name type="scientific">Propionimicrobium lymphophilum ACS-093-V-SCH5</name>
    <dbReference type="NCBI Taxonomy" id="883161"/>
    <lineage>
        <taxon>Bacteria</taxon>
        <taxon>Bacillati</taxon>
        <taxon>Actinomycetota</taxon>
        <taxon>Actinomycetes</taxon>
        <taxon>Propionibacteriales</taxon>
        <taxon>Propionibacteriaceae</taxon>
        <taxon>Propionimicrobium</taxon>
    </lineage>
</organism>
<keyword evidence="4" id="KW-0560">Oxidoreductase</keyword>
<dbReference type="SUPFAM" id="SSF55103">
    <property type="entry name" value="FAD-linked oxidases, C-terminal domain"/>
    <property type="match status" value="1"/>
</dbReference>